<dbReference type="Ensembl" id="ENSSSCT00055005104.1">
    <property type="protein sequence ID" value="ENSSSCP00055003946.1"/>
    <property type="gene ID" value="ENSSSCG00055002674.1"/>
</dbReference>
<dbReference type="Ensembl" id="ENSSSCT00025044478.1">
    <property type="protein sequence ID" value="ENSSSCP00025018936.1"/>
    <property type="gene ID" value="ENSSSCG00025032723.1"/>
</dbReference>
<dbReference type="Proteomes" id="UP000694725">
    <property type="component" value="Unplaced"/>
</dbReference>
<keyword evidence="1" id="KW-0812">Transmembrane</keyword>
<name>A0A8D1KZX6_PIG</name>
<dbReference type="Proteomes" id="UP000694724">
    <property type="component" value="Unplaced"/>
</dbReference>
<evidence type="ECO:0000313" key="3">
    <source>
        <dbReference type="Proteomes" id="UP000694728"/>
    </source>
</evidence>
<dbReference type="Ensembl" id="ENSSSCT00035049349.1">
    <property type="protein sequence ID" value="ENSSSCP00035019753.1"/>
    <property type="gene ID" value="ENSSSCG00035037222.1"/>
</dbReference>
<reference evidence="2" key="1">
    <citation type="submission" date="2025-05" db="UniProtKB">
        <authorList>
            <consortium name="Ensembl"/>
        </authorList>
    </citation>
    <scope>IDENTIFICATION</scope>
</reference>
<feature type="transmembrane region" description="Helical" evidence="1">
    <location>
        <begin position="46"/>
        <end position="67"/>
    </location>
</feature>
<dbReference type="AlphaFoldDB" id="A0A8D1KZX6"/>
<dbReference type="Proteomes" id="UP000694727">
    <property type="component" value="Unplaced"/>
</dbReference>
<protein>
    <submittedName>
        <fullName evidence="2">Uncharacterized protein</fullName>
    </submittedName>
</protein>
<proteinExistence type="predicted"/>
<dbReference type="Proteomes" id="UP000694728">
    <property type="component" value="Unplaced"/>
</dbReference>
<evidence type="ECO:0000256" key="1">
    <source>
        <dbReference type="SAM" id="Phobius"/>
    </source>
</evidence>
<sequence>MPKSGIAGSYGSSIFSFLRYRHTVFHYLPIIIPTNNRRVLFSPHPLQHLSFVNLLTAILTGVMWYLIEVLTCISLVISNFEHFFMCLFAICISSLEKCLFRSFCPFSIGLLVFLLLSCTNCLYILEIKHVSVASFEIIFSHSIGCLLHTS</sequence>
<keyword evidence="1" id="KW-0472">Membrane</keyword>
<dbReference type="Ensembl" id="ENSSSCT00045037001.1">
    <property type="protein sequence ID" value="ENSSSCP00045025744.1"/>
    <property type="gene ID" value="ENSSSCG00045021659.1"/>
</dbReference>
<feature type="transmembrane region" description="Helical" evidence="1">
    <location>
        <begin position="104"/>
        <end position="125"/>
    </location>
</feature>
<feature type="transmembrane region" description="Helical" evidence="1">
    <location>
        <begin position="73"/>
        <end position="92"/>
    </location>
</feature>
<accession>A0A8D1KZX6</accession>
<evidence type="ECO:0000313" key="2">
    <source>
        <dbReference type="Ensembl" id="ENSSSCP00045025744.1"/>
    </source>
</evidence>
<dbReference type="Proteomes" id="UP000694720">
    <property type="component" value="Unplaced"/>
</dbReference>
<keyword evidence="1" id="KW-1133">Transmembrane helix</keyword>
<dbReference type="Ensembl" id="ENSSSCT00065025865.1">
    <property type="protein sequence ID" value="ENSSSCP00065010605.1"/>
    <property type="gene ID" value="ENSSSCG00065019427.1"/>
</dbReference>
<organism evidence="2 3">
    <name type="scientific">Sus scrofa</name>
    <name type="common">Pig</name>
    <dbReference type="NCBI Taxonomy" id="9823"/>
    <lineage>
        <taxon>Eukaryota</taxon>
        <taxon>Metazoa</taxon>
        <taxon>Chordata</taxon>
        <taxon>Craniata</taxon>
        <taxon>Vertebrata</taxon>
        <taxon>Euteleostomi</taxon>
        <taxon>Mammalia</taxon>
        <taxon>Eutheria</taxon>
        <taxon>Laurasiatheria</taxon>
        <taxon>Artiodactyla</taxon>
        <taxon>Suina</taxon>
        <taxon>Suidae</taxon>
        <taxon>Sus</taxon>
    </lineage>
</organism>